<feature type="transmembrane region" description="Helical" evidence="1">
    <location>
        <begin position="458"/>
        <end position="475"/>
    </location>
</feature>
<keyword evidence="1" id="KW-0472">Membrane</keyword>
<proteinExistence type="predicted"/>
<keyword evidence="1" id="KW-1133">Transmembrane helix</keyword>
<feature type="transmembrane region" description="Helical" evidence="1">
    <location>
        <begin position="367"/>
        <end position="385"/>
    </location>
</feature>
<evidence type="ECO:0000256" key="1">
    <source>
        <dbReference type="SAM" id="Phobius"/>
    </source>
</evidence>
<feature type="transmembrane region" description="Helical" evidence="1">
    <location>
        <begin position="98"/>
        <end position="117"/>
    </location>
</feature>
<dbReference type="KEGG" id="mbw:MSBRW_0954"/>
<dbReference type="AlphaFoldDB" id="A0A0E3QJK1"/>
<organism evidence="2 3">
    <name type="scientific">Methanosarcina barkeri str. Wiesmoor</name>
    <dbReference type="NCBI Taxonomy" id="1434109"/>
    <lineage>
        <taxon>Archaea</taxon>
        <taxon>Methanobacteriati</taxon>
        <taxon>Methanobacteriota</taxon>
        <taxon>Stenosarchaea group</taxon>
        <taxon>Methanomicrobia</taxon>
        <taxon>Methanosarcinales</taxon>
        <taxon>Methanosarcinaceae</taxon>
        <taxon>Methanosarcina</taxon>
    </lineage>
</organism>
<evidence type="ECO:0008006" key="4">
    <source>
        <dbReference type="Google" id="ProtNLM"/>
    </source>
</evidence>
<dbReference type="PATRIC" id="fig|1434109.4.peg.1177"/>
<feature type="transmembrane region" description="Helical" evidence="1">
    <location>
        <begin position="423"/>
        <end position="446"/>
    </location>
</feature>
<feature type="transmembrane region" description="Helical" evidence="1">
    <location>
        <begin position="241"/>
        <end position="263"/>
    </location>
</feature>
<name>A0A0E3QJK1_METBA</name>
<accession>A0A0E3QJK1</accession>
<dbReference type="GeneID" id="24822395"/>
<feature type="transmembrane region" description="Helical" evidence="1">
    <location>
        <begin position="36"/>
        <end position="54"/>
    </location>
</feature>
<reference evidence="2 3" key="1">
    <citation type="submission" date="2014-07" db="EMBL/GenBank/DDBJ databases">
        <title>Methanogenic archaea and the global carbon cycle.</title>
        <authorList>
            <person name="Henriksen J.R."/>
            <person name="Luke J."/>
            <person name="Reinhart S."/>
            <person name="Benedict M.N."/>
            <person name="Youngblut N.D."/>
            <person name="Metcalf M.E."/>
            <person name="Whitaker R.J."/>
            <person name="Metcalf W.W."/>
        </authorList>
    </citation>
    <scope>NUCLEOTIDE SEQUENCE [LARGE SCALE GENOMIC DNA]</scope>
    <source>
        <strain evidence="2 3">Wiesmoor</strain>
    </source>
</reference>
<gene>
    <name evidence="2" type="ORF">MSBRW_0954</name>
</gene>
<dbReference type="HOGENOM" id="CLU_026486_0_0_2"/>
<dbReference type="RefSeq" id="WP_011305087.1">
    <property type="nucleotide sequence ID" value="NZ_CP009526.1"/>
</dbReference>
<dbReference type="EMBL" id="CP009526">
    <property type="protein sequence ID" value="AKB50207.1"/>
    <property type="molecule type" value="Genomic_DNA"/>
</dbReference>
<protein>
    <recommendedName>
        <fullName evidence="4">Glycosyltransferase RgtA/B/C/D-like domain-containing protein</fullName>
    </recommendedName>
</protein>
<feature type="transmembrane region" description="Helical" evidence="1">
    <location>
        <begin position="123"/>
        <end position="141"/>
    </location>
</feature>
<sequence length="661" mass="76496">MYFFKDLAPYMIIVTIIICSLIAIKIKKEKINTIDKVFSVAGFLLGLIITFLNLIYSNNYIFSIGPLISITCLVYLQNRDKFIRYSNNKLNLNLETKVSKFMDILYWGCIAVAIYSYNTADLYHRSLIFFISISIGVAALGSKILTSNFKNNITILILLFKIMFISLLVRASVWFISPYPVGHDSWAHYEYIKSFLDTKHIEIGIYPSETGMDNYYTHYPIAHLLSCTGNLIENLNIKESMFIISIVLVLSSIFFYLFIKEIFNDERVALFSTLLLNMSEHHLFWGIFIVAMSFGIAIYTFLIWLLIKQSSKKYLMTYRSFTILNTILIVNSHVVAAFIGIISYINIYIWQSLYVHVCKKNIYKNKLSICGLIITFIVILVYKWTDPNYPFLDLIIIGLEKSLNVESQFLNRMTLSNIQDSLYTLYDILGFLIYLFFGAIGSLVCLSKNHINNIKFSLILTNAVLFFIMFCFPLFGMKNIVPFRWQVYIYITFIPFVGYGILQFLNIFSNNAKKGICFILILLLTSTFLMMTSNYANTDSPIFAKETTSKLLWTESEMALFSKVNNSYNGVIVSDLQTCNRPFRTYLKRDNAISYKLTINKEIDVDFLKGKMIIYRKDFQTRAVQMGGYKHPLYFIGSGFESTLDQKFNCIYDTKEAKAYI</sequence>
<feature type="transmembrane region" description="Helical" evidence="1">
    <location>
        <begin position="487"/>
        <end position="508"/>
    </location>
</feature>
<feature type="transmembrane region" description="Helical" evidence="1">
    <location>
        <begin position="283"/>
        <end position="307"/>
    </location>
</feature>
<keyword evidence="1" id="KW-0812">Transmembrane</keyword>
<evidence type="ECO:0000313" key="3">
    <source>
        <dbReference type="Proteomes" id="UP000033038"/>
    </source>
</evidence>
<feature type="transmembrane region" description="Helical" evidence="1">
    <location>
        <begin position="7"/>
        <end position="24"/>
    </location>
</feature>
<feature type="transmembrane region" description="Helical" evidence="1">
    <location>
        <begin position="327"/>
        <end position="347"/>
    </location>
</feature>
<feature type="transmembrane region" description="Helical" evidence="1">
    <location>
        <begin position="153"/>
        <end position="176"/>
    </location>
</feature>
<evidence type="ECO:0000313" key="2">
    <source>
        <dbReference type="EMBL" id="AKB50207.1"/>
    </source>
</evidence>
<feature type="transmembrane region" description="Helical" evidence="1">
    <location>
        <begin position="60"/>
        <end position="77"/>
    </location>
</feature>
<dbReference type="Proteomes" id="UP000033038">
    <property type="component" value="Chromosome"/>
</dbReference>
<feature type="transmembrane region" description="Helical" evidence="1">
    <location>
        <begin position="515"/>
        <end position="536"/>
    </location>
</feature>